<evidence type="ECO:0000313" key="2">
    <source>
        <dbReference type="Proteomes" id="UP001153069"/>
    </source>
</evidence>
<keyword evidence="2" id="KW-1185">Reference proteome</keyword>
<sequence length="284" mass="33109">MEDYTSNPKREAGPRLEIKNETVLRDSEPPFSPSFCGNDRDVLKLFEKNSKHWGYKRSLSDLDVWLVSHGGVASEYLYSYFEDHDIKLFPSYKHNRDYLCHLGNPEMVELIYPSNTPFLVIVGDFWRAFMSMHRRDYLKMNIAKNIFGEERCVMPKYEDYVSKNPNDPAGIKDMVRTYTKLPNVVFLKAPYSKESVMQAAQLLGLDKLQNLPSLFQGFEEHERKSNNTFIVPELVPIYEPYKELHELLDNSNVPPVWTSSQLPEALRLYLIKEAQNVNKTSVKR</sequence>
<reference evidence="1" key="1">
    <citation type="submission" date="2020-06" db="EMBL/GenBank/DDBJ databases">
        <authorList>
            <consortium name="Plant Systems Biology data submission"/>
        </authorList>
    </citation>
    <scope>NUCLEOTIDE SEQUENCE</scope>
    <source>
        <strain evidence="1">D6</strain>
    </source>
</reference>
<gene>
    <name evidence="1" type="ORF">SEMRO_1933_G306240.1</name>
</gene>
<dbReference type="EMBL" id="CAICTM010001931">
    <property type="protein sequence ID" value="CAB9527050.1"/>
    <property type="molecule type" value="Genomic_DNA"/>
</dbReference>
<dbReference type="Proteomes" id="UP001153069">
    <property type="component" value="Unassembled WGS sequence"/>
</dbReference>
<comment type="caution">
    <text evidence="1">The sequence shown here is derived from an EMBL/GenBank/DDBJ whole genome shotgun (WGS) entry which is preliminary data.</text>
</comment>
<organism evidence="1 2">
    <name type="scientific">Seminavis robusta</name>
    <dbReference type="NCBI Taxonomy" id="568900"/>
    <lineage>
        <taxon>Eukaryota</taxon>
        <taxon>Sar</taxon>
        <taxon>Stramenopiles</taxon>
        <taxon>Ochrophyta</taxon>
        <taxon>Bacillariophyta</taxon>
        <taxon>Bacillariophyceae</taxon>
        <taxon>Bacillariophycidae</taxon>
        <taxon>Naviculales</taxon>
        <taxon>Naviculaceae</taxon>
        <taxon>Seminavis</taxon>
    </lineage>
</organism>
<evidence type="ECO:0000313" key="1">
    <source>
        <dbReference type="EMBL" id="CAB9527050.1"/>
    </source>
</evidence>
<name>A0A9N8HW83_9STRA</name>
<dbReference type="AlphaFoldDB" id="A0A9N8HW83"/>
<accession>A0A9N8HW83</accession>
<proteinExistence type="predicted"/>
<protein>
    <submittedName>
        <fullName evidence="1">Uncharacterized protein</fullName>
    </submittedName>
</protein>